<sequence>MNQTENEPEITMKEQLKKFAIKVWLVFKPL</sequence>
<dbReference type="EMBL" id="BART01017110">
    <property type="protein sequence ID" value="GAG75080.1"/>
    <property type="molecule type" value="Genomic_DNA"/>
</dbReference>
<evidence type="ECO:0000313" key="1">
    <source>
        <dbReference type="EMBL" id="GAG75080.1"/>
    </source>
</evidence>
<protein>
    <submittedName>
        <fullName evidence="1">Uncharacterized protein</fullName>
    </submittedName>
</protein>
<organism evidence="1">
    <name type="scientific">marine sediment metagenome</name>
    <dbReference type="NCBI Taxonomy" id="412755"/>
    <lineage>
        <taxon>unclassified sequences</taxon>
        <taxon>metagenomes</taxon>
        <taxon>ecological metagenomes</taxon>
    </lineage>
</organism>
<feature type="non-terminal residue" evidence="1">
    <location>
        <position position="30"/>
    </location>
</feature>
<comment type="caution">
    <text evidence="1">The sequence shown here is derived from an EMBL/GenBank/DDBJ whole genome shotgun (WGS) entry which is preliminary data.</text>
</comment>
<gene>
    <name evidence="1" type="ORF">S01H4_32675</name>
</gene>
<dbReference type="AlphaFoldDB" id="X0ZZ08"/>
<accession>X0ZZ08</accession>
<proteinExistence type="predicted"/>
<reference evidence="1" key="1">
    <citation type="journal article" date="2014" name="Front. Microbiol.">
        <title>High frequency of phylogenetically diverse reductive dehalogenase-homologous genes in deep subseafloor sedimentary metagenomes.</title>
        <authorList>
            <person name="Kawai M."/>
            <person name="Futagami T."/>
            <person name="Toyoda A."/>
            <person name="Takaki Y."/>
            <person name="Nishi S."/>
            <person name="Hori S."/>
            <person name="Arai W."/>
            <person name="Tsubouchi T."/>
            <person name="Morono Y."/>
            <person name="Uchiyama I."/>
            <person name="Ito T."/>
            <person name="Fujiyama A."/>
            <person name="Inagaki F."/>
            <person name="Takami H."/>
        </authorList>
    </citation>
    <scope>NUCLEOTIDE SEQUENCE</scope>
    <source>
        <strain evidence="1">Expedition CK06-06</strain>
    </source>
</reference>
<name>X0ZZ08_9ZZZZ</name>